<name>A0A8T9KN63_9MONO</name>
<reference evidence="2" key="1">
    <citation type="submission" date="2021-12" db="EMBL/GenBank/DDBJ databases">
        <authorList>
            <person name="Tan Z.-Z."/>
            <person name="Pan Y.-F."/>
            <person name="Zhang Y.-Z."/>
        </authorList>
    </citation>
    <scope>NUCLEOTIDE SEQUENCE</scope>
    <source>
        <strain evidence="2">WFS_ZhuWei</strain>
    </source>
</reference>
<keyword evidence="1" id="KW-1133">Transmembrane helix</keyword>
<keyword evidence="1" id="KW-0472">Membrane</keyword>
<sequence>MSHFGSEDSLQSEHTYQNMDVGHHLVSYSRDNGVVVPRRVGAMRSRGMTQQTITHRDTCSVIVLASLLSMLIYLCSGQTYLIYLKVIEQERNENRVDLPLWGSDRDTKSVLNVIQTKLDHLVNSVTYQIPKSIHDSIKETSKTLVQGFKDLEDYMKNAPLDFEVNLGDKKSVKFRRKGVTKGCQKKVSYPIIGGLEPTDANDESGDS</sequence>
<evidence type="ECO:0000313" key="3">
    <source>
        <dbReference type="Proteomes" id="UP001266981"/>
    </source>
</evidence>
<feature type="transmembrane region" description="Helical" evidence="1">
    <location>
        <begin position="61"/>
        <end position="83"/>
    </location>
</feature>
<protein>
    <submittedName>
        <fullName evidence="2">Transmembrane protein</fullName>
    </submittedName>
</protein>
<proteinExistence type="predicted"/>
<evidence type="ECO:0000313" key="2">
    <source>
        <dbReference type="EMBL" id="UOL48915.1"/>
    </source>
</evidence>
<keyword evidence="3" id="KW-1185">Reference proteome</keyword>
<dbReference type="EMBL" id="OM030331">
    <property type="protein sequence ID" value="UOL48915.1"/>
    <property type="molecule type" value="Viral_cRNA"/>
</dbReference>
<dbReference type="Proteomes" id="UP001266981">
    <property type="component" value="Segment"/>
</dbReference>
<accession>A0A8T9KN63</accession>
<keyword evidence="1 2" id="KW-0812">Transmembrane</keyword>
<organism evidence="2 3">
    <name type="scientific">Wufeng Typhlomys cinereus jeilongvirus 1</name>
    <dbReference type="NCBI Taxonomy" id="2928989"/>
    <lineage>
        <taxon>Viruses</taxon>
        <taxon>Riboviria</taxon>
        <taxon>Orthornavirae</taxon>
        <taxon>Negarnaviricota</taxon>
        <taxon>Haploviricotina</taxon>
        <taxon>Monjiviricetes</taxon>
        <taxon>Mononegavirales</taxon>
        <taxon>Paramyxoviridae</taxon>
        <taxon>Orthoparamyxovirinae</taxon>
        <taxon>Jeilongvirus</taxon>
        <taxon>Jeilongvirus typhlomysis</taxon>
    </lineage>
</organism>
<evidence type="ECO:0000256" key="1">
    <source>
        <dbReference type="SAM" id="Phobius"/>
    </source>
</evidence>